<dbReference type="EMBL" id="CP003235">
    <property type="protein sequence ID" value="AFC27768.1"/>
    <property type="molecule type" value="Genomic_DNA"/>
</dbReference>
<accession>H6N922</accession>
<feature type="region of interest" description="Disordered" evidence="1">
    <location>
        <begin position="22"/>
        <end position="109"/>
    </location>
</feature>
<name>H6N922_9BACL</name>
<sequence>MTYPVYYFDPYRSLFPGFPGGPGSFPGGPPGGFPGGPPGGFPGGPPGGFPGGPPGGFPGGPPGGFPGGPPGGFPGGPGGFPGGGPGGGPGGAPSSPPPSFIPQKQQQQPSLYAVDPGNIRRCLYRYVYIWQRNGDQYWIYLTRVGRNSIGGFRWYGFGPYGTWVFFGLDIDRVDQFLCY</sequence>
<feature type="compositionally biased region" description="Gly residues" evidence="1">
    <location>
        <begin position="73"/>
        <end position="91"/>
    </location>
</feature>
<evidence type="ECO:0000313" key="3">
    <source>
        <dbReference type="Proteomes" id="UP000007523"/>
    </source>
</evidence>
<protein>
    <recommendedName>
        <fullName evidence="4">Transporter</fullName>
    </recommendedName>
</protein>
<dbReference type="Proteomes" id="UP000007523">
    <property type="component" value="Chromosome"/>
</dbReference>
<dbReference type="STRING" id="1116391.PM3016_818"/>
<dbReference type="AlphaFoldDB" id="H6N922"/>
<keyword evidence="3" id="KW-1185">Reference proteome</keyword>
<gene>
    <name evidence="2" type="ORF">PM3016_818</name>
</gene>
<feature type="compositionally biased region" description="Pro residues" evidence="1">
    <location>
        <begin position="27"/>
        <end position="72"/>
    </location>
</feature>
<dbReference type="RefSeq" id="WP_014368542.1">
    <property type="nucleotide sequence ID" value="NC_016935.1"/>
</dbReference>
<dbReference type="KEGG" id="pmq:PM3016_818"/>
<proteinExistence type="predicted"/>
<evidence type="ECO:0000256" key="1">
    <source>
        <dbReference type="SAM" id="MobiDB-lite"/>
    </source>
</evidence>
<dbReference type="HOGENOM" id="CLU_110161_0_0_9"/>
<evidence type="ECO:0000313" key="2">
    <source>
        <dbReference type="EMBL" id="AFC27768.1"/>
    </source>
</evidence>
<organism evidence="2 3">
    <name type="scientific">Paenibacillus mucilaginosus 3016</name>
    <dbReference type="NCBI Taxonomy" id="1116391"/>
    <lineage>
        <taxon>Bacteria</taxon>
        <taxon>Bacillati</taxon>
        <taxon>Bacillota</taxon>
        <taxon>Bacilli</taxon>
        <taxon>Bacillales</taxon>
        <taxon>Paenibacillaceae</taxon>
        <taxon>Paenibacillus</taxon>
    </lineage>
</organism>
<evidence type="ECO:0008006" key="4">
    <source>
        <dbReference type="Google" id="ProtNLM"/>
    </source>
</evidence>
<reference evidence="2 3" key="1">
    <citation type="journal article" date="2012" name="J. Bacteriol.">
        <title>Complete Genome Sequence of Paenibacillus mucilaginosus 3016, a Bacterium Functional as Microbial Fertilizer.</title>
        <authorList>
            <person name="Ma M."/>
            <person name="Wang Z."/>
            <person name="Li L."/>
            <person name="Jiang X."/>
            <person name="Guan D."/>
            <person name="Cao F."/>
            <person name="Chen H."/>
            <person name="Wang X."/>
            <person name="Shen D."/>
            <person name="Du B."/>
            <person name="Li J."/>
        </authorList>
    </citation>
    <scope>NUCLEOTIDE SEQUENCE [LARGE SCALE GENOMIC DNA]</scope>
    <source>
        <strain evidence="2 3">3016</strain>
    </source>
</reference>